<feature type="compositionally biased region" description="Polar residues" evidence="6">
    <location>
        <begin position="325"/>
        <end position="349"/>
    </location>
</feature>
<dbReference type="GO" id="GO:0016192">
    <property type="term" value="P:vesicle-mediated transport"/>
    <property type="evidence" value="ECO:0007669"/>
    <property type="project" value="TreeGrafter"/>
</dbReference>
<protein>
    <recommendedName>
        <fullName evidence="11">RH1 domain-containing protein</fullName>
    </recommendedName>
</protein>
<reference evidence="10" key="1">
    <citation type="submission" date="2003-08" db="EMBL/GenBank/DDBJ databases">
        <authorList>
            <person name="Birren B."/>
            <person name="Nusbaum C."/>
            <person name="Abebe A."/>
            <person name="Abouelleil A."/>
            <person name="Adekoya E."/>
            <person name="Ait-zahra M."/>
            <person name="Allen N."/>
            <person name="Allen T."/>
            <person name="An P."/>
            <person name="Anderson M."/>
            <person name="Anderson S."/>
            <person name="Arachchi H."/>
            <person name="Armbruster J."/>
            <person name="Bachantsang P."/>
            <person name="Baldwin J."/>
            <person name="Barry A."/>
            <person name="Bayul T."/>
            <person name="Blitshsteyn B."/>
            <person name="Bloom T."/>
            <person name="Blye J."/>
            <person name="Boguslavskiy L."/>
            <person name="Borowsky M."/>
            <person name="Boukhgalter B."/>
            <person name="Brunache A."/>
            <person name="Butler J."/>
            <person name="Calixte N."/>
            <person name="Calvo S."/>
            <person name="Camarata J."/>
            <person name="Campo K."/>
            <person name="Chang J."/>
            <person name="Cheshatsang Y."/>
            <person name="Citroen M."/>
            <person name="Collymore A."/>
            <person name="Considine T."/>
            <person name="Cook A."/>
            <person name="Cooke P."/>
            <person name="Corum B."/>
            <person name="Cuomo C."/>
            <person name="David R."/>
            <person name="Dawoe T."/>
            <person name="Degray S."/>
            <person name="Dodge S."/>
            <person name="Dooley K."/>
            <person name="Dorje P."/>
            <person name="Dorjee K."/>
            <person name="Dorris L."/>
            <person name="Duffey N."/>
            <person name="Dupes A."/>
            <person name="Elkins T."/>
            <person name="Engels R."/>
            <person name="Erickson J."/>
            <person name="Farina A."/>
            <person name="Faro S."/>
            <person name="Ferreira P."/>
            <person name="Fischer H."/>
            <person name="Fitzgerald M."/>
            <person name="Foley K."/>
            <person name="Gage D."/>
            <person name="Galagan J."/>
            <person name="Gearin G."/>
            <person name="Gnerre S."/>
            <person name="Gnirke A."/>
            <person name="Goyette A."/>
            <person name="Graham J."/>
            <person name="Grandbois E."/>
            <person name="Gyaltsen K."/>
            <person name="Hafez N."/>
            <person name="Hagopian D."/>
            <person name="Hagos B."/>
            <person name="Hall J."/>
            <person name="Hatcher B."/>
            <person name="Heller A."/>
            <person name="Higgins H."/>
            <person name="Honan T."/>
            <person name="Horn A."/>
            <person name="Houde N."/>
            <person name="Hughes L."/>
            <person name="Hulme W."/>
            <person name="Husby E."/>
            <person name="Iliev I."/>
            <person name="Jaffe D."/>
            <person name="Jones C."/>
            <person name="Kamal M."/>
            <person name="Kamat A."/>
            <person name="Kamvysselis M."/>
            <person name="Karlsson E."/>
            <person name="Kells C."/>
            <person name="Kieu A."/>
            <person name="Kisner P."/>
            <person name="Kodira C."/>
            <person name="Kulbokas E."/>
            <person name="Labutti K."/>
            <person name="Lama D."/>
            <person name="Landers T."/>
            <person name="Leger J."/>
            <person name="Levine S."/>
            <person name="Lewis D."/>
            <person name="Lewis T."/>
            <person name="Lindblad-toh K."/>
            <person name="Liu X."/>
            <person name="Lokyitsang T."/>
            <person name="Lokyitsang Y."/>
            <person name="Lucien O."/>
            <person name="Lui A."/>
            <person name="Ma L.J."/>
            <person name="Mabbitt R."/>
            <person name="Macdonald J."/>
            <person name="Maclean C."/>
            <person name="Major J."/>
            <person name="Manning J."/>
            <person name="Marabella R."/>
            <person name="Maru K."/>
            <person name="Matthews C."/>
            <person name="Mauceli E."/>
            <person name="Mccarthy M."/>
            <person name="Mcdonough S."/>
            <person name="Mcghee T."/>
            <person name="Meldrim J."/>
            <person name="Meneus L."/>
            <person name="Mesirov J."/>
            <person name="Mihalev A."/>
            <person name="Mihova T."/>
            <person name="Mikkelsen T."/>
            <person name="Mlenga V."/>
            <person name="Moru K."/>
            <person name="Mozes J."/>
            <person name="Mulrain L."/>
            <person name="Munson G."/>
            <person name="Naylor J."/>
            <person name="Newes C."/>
            <person name="Nguyen C."/>
            <person name="Nguyen N."/>
            <person name="Nguyen T."/>
            <person name="Nicol R."/>
            <person name="Nielsen C."/>
            <person name="Nizzari M."/>
            <person name="Norbu C."/>
            <person name="Norbu N."/>
            <person name="O'donnell P."/>
            <person name="Okoawo O."/>
            <person name="O'leary S."/>
            <person name="Omotosho B."/>
            <person name="O'neill K."/>
            <person name="Osman S."/>
            <person name="Parker S."/>
            <person name="Perrin D."/>
            <person name="Phunkhang P."/>
            <person name="Piqani B."/>
            <person name="Purcell S."/>
            <person name="Rachupka T."/>
            <person name="Ramasamy U."/>
            <person name="Rameau R."/>
            <person name="Ray V."/>
            <person name="Raymond C."/>
            <person name="Retta R."/>
            <person name="Richardson S."/>
            <person name="Rise C."/>
            <person name="Rodriguez J."/>
            <person name="Rogers J."/>
            <person name="Rogov P."/>
            <person name="Rutman M."/>
            <person name="Schupbach R."/>
            <person name="Seaman C."/>
            <person name="Settipalli S."/>
            <person name="Sharpe T."/>
            <person name="Sheridan J."/>
            <person name="Sherpa N."/>
            <person name="Shi J."/>
            <person name="Smirnov S."/>
            <person name="Smith C."/>
            <person name="Sougnez C."/>
            <person name="Spencer B."/>
            <person name="Stalker J."/>
            <person name="Stange-thomann N."/>
            <person name="Stavropoulos S."/>
            <person name="Stetson K."/>
            <person name="Stone C."/>
            <person name="Stone S."/>
            <person name="Stubbs M."/>
            <person name="Talamas J."/>
            <person name="Tchuinga P."/>
            <person name="Tenzing P."/>
            <person name="Tesfaye S."/>
            <person name="Theodore J."/>
            <person name="Thoulutsang Y."/>
            <person name="Topham K."/>
            <person name="Towey S."/>
            <person name="Tsamla T."/>
            <person name="Tsomo N."/>
            <person name="Vallee D."/>
            <person name="Vassiliev H."/>
            <person name="Venkataraman V."/>
            <person name="Vinson J."/>
            <person name="Vo A."/>
            <person name="Wade C."/>
            <person name="Wang S."/>
            <person name="Wangchuk T."/>
            <person name="Wangdi T."/>
            <person name="Whittaker C."/>
            <person name="Wilkinson J."/>
            <person name="Wu Y."/>
            <person name="Wyman D."/>
            <person name="Yadav S."/>
            <person name="Yang S."/>
            <person name="Yang X."/>
            <person name="Yeager S."/>
            <person name="Yee E."/>
            <person name="Young G."/>
            <person name="Zainoun J."/>
            <person name="Zembeck L."/>
            <person name="Zimmer A."/>
            <person name="Zody M."/>
            <person name="Lander E."/>
        </authorList>
    </citation>
    <scope>NUCLEOTIDE SEQUENCE [LARGE SCALE GENOMIC DNA]</scope>
</reference>
<keyword evidence="4 5" id="KW-0175">Coiled coil</keyword>
<feature type="region of interest" description="Disordered" evidence="6">
    <location>
        <begin position="845"/>
        <end position="931"/>
    </location>
</feature>
<feature type="compositionally biased region" description="Polar residues" evidence="6">
    <location>
        <begin position="871"/>
        <end position="890"/>
    </location>
</feature>
<organism evidence="9 10">
    <name type="scientific">Ciona savignyi</name>
    <name type="common">Pacific transparent sea squirt</name>
    <dbReference type="NCBI Taxonomy" id="51511"/>
    <lineage>
        <taxon>Eukaryota</taxon>
        <taxon>Metazoa</taxon>
        <taxon>Chordata</taxon>
        <taxon>Tunicata</taxon>
        <taxon>Ascidiacea</taxon>
        <taxon>Phlebobranchia</taxon>
        <taxon>Cionidae</taxon>
        <taxon>Ciona</taxon>
    </lineage>
</organism>
<sequence length="1286" mass="142763">MYQESEILYSSDQDLNNGLSSEKVQAMANSVYGEFKRMMAMYGEDVIKELMPLIVTILETLDRSLSECNANSVEVELLKDDNEQLATQYERERQLRRQAEQQLMESEDINEAATREVRAKADTLETATRLLELKCKNYTDQVERLQEREAELKREYTVLHERHTEMIQSYMEHIEKTKVLQQQSSFSELSQSPNKKEVPRSITTPSPSGSSEFHPFSPTDHHQNIVLTPVVTRPDYTSTPNAERSNISIKNCSPKKPPIQDELPKSISITPSSPSSPDDKSQLTSSEEHHPAEVMVKSKEEIKTETKPNNSQMDIGKSSLEHVKSQSSTPEVYSSQIKPSSNSSEPSTGIENVAFETNESSLYAELSKHDLGDVDEGADILGMSKEVENLLHENTKLLATKNALNVVKDDLIQQVDQLTTQHTILKEELETSEKAKQKLQVRMGEFEQQLAQLQHELENVGKDGMRNSVSKQSDEDDAVPLSQRKRFTRVEMARVLMERNQYKERLMELQEAVRWTETLRASRNHPEVPQPKIKSKSNIFNFFSRLFTSNSSENAAPSPQPPQLNVSMAYNAPSSKVMPRSKSTSMSLYGRSPTIDTLREEYQTRMNDNSRIQVTYEQIAYVKSHLIACGWSLPNSPASPKEGSRTVPVPVYCGPMVDSNANMKVWCATAVNMAVGRTRDGGSIIATSSIFYEGKELGTLDVCGTSLLCSLQELENQTQTIKQDEKRREALSSLVWIVSGDTRSGNGAHGGSKVRVMDAQEPNKCIEEFIIGNNDTHVLCMASVPGALEEDYSMSDSLEADSMYSSAGIPTSDRKYNINTNQFILIENLLAGRVITGVLMLGMTQSPTDVDPPSTRTQEDGVEATEDLVSSDPTNLPKSPTQGTTSNLSESPKMVKTPTGEKGEFPPSDQNGGGDMAPSKDDNPPSSTDDMKLASVQPTVWMGAQNGCVYVHSAISHWGRCLHQIRLKDSVLSIVHLKGRVLAALADGTVAIFRRDTDGVWDLSSYYLLDLGRPHHSIRCMSVVYDHVWCGYRNRIHIVEPKSMKVVKSFDAHPRRESQVRQLAWGGDGVWVSIRLDSTVRLYHARTLQHLQDVDIEPYVSKVLGSGKLGFSFVRITALMISQNRLWIGTGNGVVMSVPLSEVLSSSARGAERPGGVVRVYKDPLSDKITPGTFIPYCSMANAQLSFHGYRDAVKFFVAVPGSVLLKELGLIATINTHNANDPGGVSPPKSHPNNGTLVLSGGDGYVDFRKGDLVAFSPEETRSSNAGMQSTTQMSHVIVWQLTHQ</sequence>
<evidence type="ECO:0000259" key="8">
    <source>
        <dbReference type="PROSITE" id="PS51777"/>
    </source>
</evidence>
<feature type="domain" description="RH2" evidence="8">
    <location>
        <begin position="484"/>
        <end position="569"/>
    </location>
</feature>
<dbReference type="GeneTree" id="ENSGT00940000153496"/>
<dbReference type="GO" id="GO:0008432">
    <property type="term" value="F:JUN kinase binding"/>
    <property type="evidence" value="ECO:0007669"/>
    <property type="project" value="TreeGrafter"/>
</dbReference>
<dbReference type="GO" id="GO:0005078">
    <property type="term" value="F:MAP-kinase scaffold activity"/>
    <property type="evidence" value="ECO:0007669"/>
    <property type="project" value="InterPro"/>
</dbReference>
<dbReference type="InterPro" id="IPR011047">
    <property type="entry name" value="Quinoprotein_ADH-like_sf"/>
</dbReference>
<dbReference type="InterPro" id="IPR039911">
    <property type="entry name" value="JIP3/JIP4"/>
</dbReference>
<dbReference type="PROSITE" id="PS51776">
    <property type="entry name" value="RH1"/>
    <property type="match status" value="1"/>
</dbReference>
<feature type="compositionally biased region" description="Polar residues" evidence="6">
    <location>
        <begin position="201"/>
        <end position="211"/>
    </location>
</feature>
<dbReference type="Proteomes" id="UP000007875">
    <property type="component" value="Unassembled WGS sequence"/>
</dbReference>
<dbReference type="Ensembl" id="ENSCSAVT00000018406.1">
    <property type="protein sequence ID" value="ENSCSAVP00000018208.1"/>
    <property type="gene ID" value="ENSCSAVG00000010711.1"/>
</dbReference>
<dbReference type="Gene3D" id="2.130.10.10">
    <property type="entry name" value="YVTN repeat-like/Quinoprotein amine dehydrogenase"/>
    <property type="match status" value="1"/>
</dbReference>
<name>H2ZKU2_CIOSA</name>
<proteinExistence type="inferred from homology"/>
<comment type="similarity">
    <text evidence="2">Belongs to the JIP scaffold family.</text>
</comment>
<dbReference type="PANTHER" id="PTHR13886">
    <property type="entry name" value="JNK/SAPK-ASSOCIATED PROTEIN"/>
    <property type="match status" value="1"/>
</dbReference>
<evidence type="ECO:0000256" key="2">
    <source>
        <dbReference type="ARBA" id="ARBA00009866"/>
    </source>
</evidence>
<feature type="compositionally biased region" description="Low complexity" evidence="6">
    <location>
        <begin position="265"/>
        <end position="276"/>
    </location>
</feature>
<accession>H2ZKU2</accession>
<evidence type="ECO:0000256" key="4">
    <source>
        <dbReference type="ARBA" id="ARBA00023054"/>
    </source>
</evidence>
<dbReference type="InterPro" id="IPR034743">
    <property type="entry name" value="RH1"/>
</dbReference>
<dbReference type="GO" id="GO:0030159">
    <property type="term" value="F:signaling receptor complex adaptor activity"/>
    <property type="evidence" value="ECO:0007669"/>
    <property type="project" value="TreeGrafter"/>
</dbReference>
<feature type="coiled-coil region" evidence="5">
    <location>
        <begin position="401"/>
        <end position="463"/>
    </location>
</feature>
<evidence type="ECO:0008006" key="11">
    <source>
        <dbReference type="Google" id="ProtNLM"/>
    </source>
</evidence>
<dbReference type="GO" id="GO:0005737">
    <property type="term" value="C:cytoplasm"/>
    <property type="evidence" value="ECO:0007669"/>
    <property type="project" value="UniProtKB-SubCell"/>
</dbReference>
<reference evidence="9" key="2">
    <citation type="submission" date="2025-08" db="UniProtKB">
        <authorList>
            <consortium name="Ensembl"/>
        </authorList>
    </citation>
    <scope>IDENTIFICATION</scope>
</reference>
<keyword evidence="3" id="KW-0963">Cytoplasm</keyword>
<evidence type="ECO:0000256" key="1">
    <source>
        <dbReference type="ARBA" id="ARBA00004496"/>
    </source>
</evidence>
<dbReference type="PROSITE" id="PS51777">
    <property type="entry name" value="RH2"/>
    <property type="match status" value="1"/>
</dbReference>
<evidence type="ECO:0000256" key="5">
    <source>
        <dbReference type="SAM" id="Coils"/>
    </source>
</evidence>
<evidence type="ECO:0000313" key="10">
    <source>
        <dbReference type="Proteomes" id="UP000007875"/>
    </source>
</evidence>
<dbReference type="Pfam" id="PF19056">
    <property type="entry name" value="WD40_2"/>
    <property type="match status" value="1"/>
</dbReference>
<dbReference type="Gene3D" id="1.20.5.1000">
    <property type="entry name" value="arf6 gtpase in complex with a specific effector, jip4"/>
    <property type="match status" value="1"/>
</dbReference>
<dbReference type="PANTHER" id="PTHR13886:SF4">
    <property type="entry name" value="JNK-INTERACTING PROTEIN 3"/>
    <property type="match status" value="1"/>
</dbReference>
<feature type="compositionally biased region" description="Basic and acidic residues" evidence="6">
    <location>
        <begin position="277"/>
        <end position="306"/>
    </location>
</feature>
<keyword evidence="10" id="KW-1185">Reference proteome</keyword>
<dbReference type="InterPro" id="IPR034744">
    <property type="entry name" value="RH2"/>
</dbReference>
<feature type="region of interest" description="Disordered" evidence="6">
    <location>
        <begin position="181"/>
        <end position="349"/>
    </location>
</feature>
<dbReference type="FunFam" id="1.20.5.1000:FF:000001">
    <property type="entry name" value="C-Jun-amino-terminal kinase-interacting protein 3 isoform X2"/>
    <property type="match status" value="1"/>
</dbReference>
<dbReference type="InterPro" id="IPR015943">
    <property type="entry name" value="WD40/YVTN_repeat-like_dom_sf"/>
</dbReference>
<reference evidence="9" key="3">
    <citation type="submission" date="2025-09" db="UniProtKB">
        <authorList>
            <consortium name="Ensembl"/>
        </authorList>
    </citation>
    <scope>IDENTIFICATION</scope>
</reference>
<comment type="subcellular location">
    <subcellularLocation>
        <location evidence="1">Cytoplasm</location>
    </subcellularLocation>
</comment>
<evidence type="ECO:0000256" key="3">
    <source>
        <dbReference type="ARBA" id="ARBA00022490"/>
    </source>
</evidence>
<feature type="compositionally biased region" description="Polar residues" evidence="6">
    <location>
        <begin position="235"/>
        <end position="251"/>
    </location>
</feature>
<evidence type="ECO:0000313" key="9">
    <source>
        <dbReference type="Ensembl" id="ENSCSAVP00000018208.1"/>
    </source>
</evidence>
<dbReference type="GO" id="GO:0019894">
    <property type="term" value="F:kinesin binding"/>
    <property type="evidence" value="ECO:0007669"/>
    <property type="project" value="TreeGrafter"/>
</dbReference>
<dbReference type="Pfam" id="PF09744">
    <property type="entry name" value="RH1"/>
    <property type="match status" value="1"/>
</dbReference>
<dbReference type="InterPro" id="IPR032486">
    <property type="entry name" value="JIP_LZII"/>
</dbReference>
<evidence type="ECO:0000259" key="7">
    <source>
        <dbReference type="PROSITE" id="PS51776"/>
    </source>
</evidence>
<feature type="domain" description="RH1" evidence="7">
    <location>
        <begin position="7"/>
        <end position="95"/>
    </location>
</feature>
<dbReference type="Pfam" id="PF16471">
    <property type="entry name" value="JIP_LZII"/>
    <property type="match status" value="1"/>
</dbReference>
<dbReference type="SUPFAM" id="SSF50998">
    <property type="entry name" value="Quinoprotein alcohol dehydrogenase-like"/>
    <property type="match status" value="1"/>
</dbReference>
<feature type="coiled-coil region" evidence="5">
    <location>
        <begin position="75"/>
        <end position="162"/>
    </location>
</feature>
<feature type="compositionally biased region" description="Low complexity" evidence="6">
    <location>
        <begin position="181"/>
        <end position="192"/>
    </location>
</feature>
<evidence type="ECO:0000256" key="6">
    <source>
        <dbReference type="SAM" id="MobiDB-lite"/>
    </source>
</evidence>